<dbReference type="GO" id="GO:1902201">
    <property type="term" value="P:negative regulation of bacterial-type flagellum-dependent cell motility"/>
    <property type="evidence" value="ECO:0007669"/>
    <property type="project" value="TreeGrafter"/>
</dbReference>
<feature type="coiled-coil region" evidence="3">
    <location>
        <begin position="32"/>
        <end position="59"/>
    </location>
</feature>
<dbReference type="EC" id="2.7.7.65" evidence="1"/>
<evidence type="ECO:0000256" key="2">
    <source>
        <dbReference type="ARBA" id="ARBA00034247"/>
    </source>
</evidence>
<proteinExistence type="predicted"/>
<organism evidence="5 6">
    <name type="scientific">Algisphaera agarilytica</name>
    <dbReference type="NCBI Taxonomy" id="1385975"/>
    <lineage>
        <taxon>Bacteria</taxon>
        <taxon>Pseudomonadati</taxon>
        <taxon>Planctomycetota</taxon>
        <taxon>Phycisphaerae</taxon>
        <taxon>Phycisphaerales</taxon>
        <taxon>Phycisphaeraceae</taxon>
        <taxon>Algisphaera</taxon>
    </lineage>
</organism>
<feature type="domain" description="GGDEF" evidence="4">
    <location>
        <begin position="116"/>
        <end position="252"/>
    </location>
</feature>
<gene>
    <name evidence="5" type="ORF">HNQ40_001674</name>
</gene>
<accession>A0A7X0H660</accession>
<dbReference type="PANTHER" id="PTHR45138:SF9">
    <property type="entry name" value="DIGUANYLATE CYCLASE DGCM-RELATED"/>
    <property type="match status" value="1"/>
</dbReference>
<comment type="caution">
    <text evidence="5">The sequence shown here is derived from an EMBL/GenBank/DDBJ whole genome shotgun (WGS) entry which is preliminary data.</text>
</comment>
<dbReference type="RefSeq" id="WP_184677428.1">
    <property type="nucleotide sequence ID" value="NZ_JACHGY010000001.1"/>
</dbReference>
<dbReference type="CDD" id="cd01949">
    <property type="entry name" value="GGDEF"/>
    <property type="match status" value="1"/>
</dbReference>
<dbReference type="GO" id="GO:0005886">
    <property type="term" value="C:plasma membrane"/>
    <property type="evidence" value="ECO:0007669"/>
    <property type="project" value="TreeGrafter"/>
</dbReference>
<protein>
    <recommendedName>
        <fullName evidence="1">diguanylate cyclase</fullName>
        <ecNumber evidence="1">2.7.7.65</ecNumber>
    </recommendedName>
</protein>
<dbReference type="Proteomes" id="UP000541810">
    <property type="component" value="Unassembled WGS sequence"/>
</dbReference>
<dbReference type="FunFam" id="3.30.70.270:FF:000001">
    <property type="entry name" value="Diguanylate cyclase domain protein"/>
    <property type="match status" value="1"/>
</dbReference>
<evidence type="ECO:0000313" key="6">
    <source>
        <dbReference type="Proteomes" id="UP000541810"/>
    </source>
</evidence>
<dbReference type="InterPro" id="IPR050469">
    <property type="entry name" value="Diguanylate_Cyclase"/>
</dbReference>
<dbReference type="PANTHER" id="PTHR45138">
    <property type="entry name" value="REGULATORY COMPONENTS OF SENSORY TRANSDUCTION SYSTEM"/>
    <property type="match status" value="1"/>
</dbReference>
<dbReference type="SUPFAM" id="SSF55073">
    <property type="entry name" value="Nucleotide cyclase"/>
    <property type="match status" value="1"/>
</dbReference>
<evidence type="ECO:0000256" key="3">
    <source>
        <dbReference type="SAM" id="Coils"/>
    </source>
</evidence>
<dbReference type="SMART" id="SM00267">
    <property type="entry name" value="GGDEF"/>
    <property type="match status" value="1"/>
</dbReference>
<evidence type="ECO:0000313" key="5">
    <source>
        <dbReference type="EMBL" id="MBB6429868.1"/>
    </source>
</evidence>
<keyword evidence="6" id="KW-1185">Reference proteome</keyword>
<evidence type="ECO:0000259" key="4">
    <source>
        <dbReference type="PROSITE" id="PS50887"/>
    </source>
</evidence>
<reference evidence="5 6" key="1">
    <citation type="submission" date="2020-08" db="EMBL/GenBank/DDBJ databases">
        <title>Genomic Encyclopedia of Type Strains, Phase IV (KMG-IV): sequencing the most valuable type-strain genomes for metagenomic binning, comparative biology and taxonomic classification.</title>
        <authorList>
            <person name="Goeker M."/>
        </authorList>
    </citation>
    <scope>NUCLEOTIDE SEQUENCE [LARGE SCALE GENOMIC DNA]</scope>
    <source>
        <strain evidence="5 6">DSM 103725</strain>
    </source>
</reference>
<dbReference type="AlphaFoldDB" id="A0A7X0H660"/>
<dbReference type="NCBIfam" id="TIGR00254">
    <property type="entry name" value="GGDEF"/>
    <property type="match status" value="1"/>
</dbReference>
<dbReference type="EMBL" id="JACHGY010000001">
    <property type="protein sequence ID" value="MBB6429868.1"/>
    <property type="molecule type" value="Genomic_DNA"/>
</dbReference>
<dbReference type="PROSITE" id="PS50887">
    <property type="entry name" value="GGDEF"/>
    <property type="match status" value="1"/>
</dbReference>
<sequence>MSKGLSTHRHHSGPAIRLRGLWRRYFSGLNRRRKLHQEVHQLRRQLHQLSTDNLALAERNEAVERLSAELMRFNLDLSQVSRLDPMTGLLNRAAFEACLAQEHAMTASALAMGQVRPYSVIMIDVDHFKSFNDAKGHPEGDRCLVAVAQAVQAAVRRTDFVGRYGGEELIVLCPGLDTAAAANLAERLRQAVRNLNIDHPASGVAPVVTISLGLATAGQEGCSNENGSSVVLAADRMLYQAKSAGRDRVIAA</sequence>
<dbReference type="Pfam" id="PF00990">
    <property type="entry name" value="GGDEF"/>
    <property type="match status" value="1"/>
</dbReference>
<dbReference type="InterPro" id="IPR029787">
    <property type="entry name" value="Nucleotide_cyclase"/>
</dbReference>
<evidence type="ECO:0000256" key="1">
    <source>
        <dbReference type="ARBA" id="ARBA00012528"/>
    </source>
</evidence>
<comment type="catalytic activity">
    <reaction evidence="2">
        <text>2 GTP = 3',3'-c-di-GMP + 2 diphosphate</text>
        <dbReference type="Rhea" id="RHEA:24898"/>
        <dbReference type="ChEBI" id="CHEBI:33019"/>
        <dbReference type="ChEBI" id="CHEBI:37565"/>
        <dbReference type="ChEBI" id="CHEBI:58805"/>
        <dbReference type="EC" id="2.7.7.65"/>
    </reaction>
</comment>
<dbReference type="InterPro" id="IPR000160">
    <property type="entry name" value="GGDEF_dom"/>
</dbReference>
<dbReference type="Gene3D" id="3.30.70.270">
    <property type="match status" value="1"/>
</dbReference>
<keyword evidence="3" id="KW-0175">Coiled coil</keyword>
<dbReference type="InterPro" id="IPR043128">
    <property type="entry name" value="Rev_trsase/Diguanyl_cyclase"/>
</dbReference>
<dbReference type="GO" id="GO:0052621">
    <property type="term" value="F:diguanylate cyclase activity"/>
    <property type="evidence" value="ECO:0007669"/>
    <property type="project" value="UniProtKB-EC"/>
</dbReference>
<dbReference type="GO" id="GO:0043709">
    <property type="term" value="P:cell adhesion involved in single-species biofilm formation"/>
    <property type="evidence" value="ECO:0007669"/>
    <property type="project" value="TreeGrafter"/>
</dbReference>
<name>A0A7X0H660_9BACT</name>